<dbReference type="InterPro" id="IPR046452">
    <property type="entry name" value="HgmA_N"/>
</dbReference>
<feature type="binding site" evidence="8">
    <location>
        <position position="315"/>
    </location>
    <ligand>
        <name>homogentisate</name>
        <dbReference type="ChEBI" id="CHEBI:16169"/>
    </ligand>
</feature>
<evidence type="ECO:0000256" key="4">
    <source>
        <dbReference type="ARBA" id="ARBA00022964"/>
    </source>
</evidence>
<evidence type="ECO:0000256" key="1">
    <source>
        <dbReference type="ARBA" id="ARBA00001962"/>
    </source>
</evidence>
<feature type="binding site" evidence="8">
    <location>
        <position position="337"/>
    </location>
    <ligand>
        <name>Fe cation</name>
        <dbReference type="ChEBI" id="CHEBI:24875"/>
    </ligand>
</feature>
<dbReference type="InterPro" id="IPR014710">
    <property type="entry name" value="RmlC-like_jellyroll"/>
</dbReference>
<feature type="binding site" evidence="8">
    <location>
        <position position="306"/>
    </location>
    <ligand>
        <name>Fe cation</name>
        <dbReference type="ChEBI" id="CHEBI:24875"/>
    </ligand>
</feature>
<feature type="binding site" evidence="8">
    <location>
        <position position="300"/>
    </location>
    <ligand>
        <name>Fe cation</name>
        <dbReference type="ChEBI" id="CHEBI:24875"/>
    </ligand>
</feature>
<keyword evidence="3 8" id="KW-0479">Metal-binding</keyword>
<dbReference type="GO" id="GO:0006559">
    <property type="term" value="P:L-phenylalanine catabolic process"/>
    <property type="evidence" value="ECO:0007669"/>
    <property type="project" value="InterPro"/>
</dbReference>
<gene>
    <name evidence="10" type="ORF">SAMN05443665_104044</name>
</gene>
<keyword evidence="5" id="KW-0560">Oxidoreductase</keyword>
<name>A0A239NFL2_9ACTN</name>
<dbReference type="GO" id="GO:0006570">
    <property type="term" value="P:tyrosine metabolic process"/>
    <property type="evidence" value="ECO:0007669"/>
    <property type="project" value="InterPro"/>
</dbReference>
<evidence type="ECO:0000256" key="8">
    <source>
        <dbReference type="PIRSR" id="PIRSR605708-2"/>
    </source>
</evidence>
<dbReference type="AlphaFoldDB" id="A0A239NFL2"/>
<evidence type="ECO:0000256" key="3">
    <source>
        <dbReference type="ARBA" id="ARBA00022723"/>
    </source>
</evidence>
<dbReference type="PANTHER" id="PTHR11056">
    <property type="entry name" value="HOMOGENTISATE 1,2-DIOXYGENASE"/>
    <property type="match status" value="1"/>
</dbReference>
<evidence type="ECO:0000256" key="2">
    <source>
        <dbReference type="ARBA" id="ARBA00007757"/>
    </source>
</evidence>
<dbReference type="Proteomes" id="UP000198318">
    <property type="component" value="Unassembled WGS sequence"/>
</dbReference>
<evidence type="ECO:0000313" key="10">
    <source>
        <dbReference type="EMBL" id="SNT53550.1"/>
    </source>
</evidence>
<evidence type="ECO:0000259" key="9">
    <source>
        <dbReference type="Pfam" id="PF20510"/>
    </source>
</evidence>
<dbReference type="PANTHER" id="PTHR11056:SF0">
    <property type="entry name" value="HOMOGENTISATE 1,2-DIOXYGENASE"/>
    <property type="match status" value="1"/>
</dbReference>
<dbReference type="CDD" id="cd02208">
    <property type="entry name" value="cupin_RmlC-like"/>
    <property type="match status" value="1"/>
</dbReference>
<keyword evidence="4 10" id="KW-0223">Dioxygenase</keyword>
<dbReference type="InterPro" id="IPR005708">
    <property type="entry name" value="Homogentis_dOase"/>
</dbReference>
<keyword evidence="11" id="KW-1185">Reference proteome</keyword>
<feature type="active site" description="Proton acceptor" evidence="7">
    <location>
        <position position="263"/>
    </location>
</feature>
<sequence>MVMYRQMGRIPRRRHTQFRDPESGGLYYEEMQGEEGFSWTQSFLYHRELPTVITAAEAVELDDRETVPNAPLLPRHVLTHKLGVTGDAVTGRQVIVGNPDLTVSYVAANRSSGLYRNAIGDELCYVESGTAVLESSYGDLTVGEGDYVVIPASTTHRWALTSDELRLLVVEATGTGHIRPPRKFMSPVGQFLDGAPYNERDLRAPEVLPAPRTGEADVLVRTRTGCTRYRYAFHPFDVVGWDGYNYPYAFNIGDYLPTTGALHLPPPTYITFEGPGFVVCSFVPRMFDYHPDAVKVPYAHANVDSDEVLFYTGAFLSRAGSGIEPGSVSLHPAGHVHGPQPGSHEKTLGMTSTDETAVMIDTFRPLRIGKAALGVEDDAYAWSWARGAGRAAGTGAGSDR</sequence>
<keyword evidence="6 8" id="KW-0408">Iron</keyword>
<dbReference type="OrthoDB" id="9811253at2"/>
<dbReference type="GO" id="GO:0005737">
    <property type="term" value="C:cytoplasm"/>
    <property type="evidence" value="ECO:0007669"/>
    <property type="project" value="TreeGrafter"/>
</dbReference>
<dbReference type="Gene3D" id="2.60.120.10">
    <property type="entry name" value="Jelly Rolls"/>
    <property type="match status" value="1"/>
</dbReference>
<dbReference type="GO" id="GO:0046872">
    <property type="term" value="F:metal ion binding"/>
    <property type="evidence" value="ECO:0007669"/>
    <property type="project" value="UniProtKB-KW"/>
</dbReference>
<organism evidence="10 11">
    <name type="scientific">Actinomadura meyerae</name>
    <dbReference type="NCBI Taxonomy" id="240840"/>
    <lineage>
        <taxon>Bacteria</taxon>
        <taxon>Bacillati</taxon>
        <taxon>Actinomycetota</taxon>
        <taxon>Actinomycetes</taxon>
        <taxon>Streptosporangiales</taxon>
        <taxon>Thermomonosporaceae</taxon>
        <taxon>Actinomadura</taxon>
    </lineage>
</organism>
<comment type="similarity">
    <text evidence="2">Belongs to the homogentisate dioxygenase family.</text>
</comment>
<evidence type="ECO:0000256" key="7">
    <source>
        <dbReference type="PIRSR" id="PIRSR605708-1"/>
    </source>
</evidence>
<dbReference type="SUPFAM" id="SSF51182">
    <property type="entry name" value="RmlC-like cupins"/>
    <property type="match status" value="1"/>
</dbReference>
<evidence type="ECO:0000256" key="5">
    <source>
        <dbReference type="ARBA" id="ARBA00023002"/>
    </source>
</evidence>
<dbReference type="EMBL" id="FZOR01000040">
    <property type="protein sequence ID" value="SNT53550.1"/>
    <property type="molecule type" value="Genomic_DNA"/>
</dbReference>
<protein>
    <submittedName>
        <fullName evidence="10">Homogentisate 1,2-dioxygenase</fullName>
    </submittedName>
</protein>
<feature type="domain" description="Homogentisate 1,2-dioxygenase N-terminal" evidence="9">
    <location>
        <begin position="106"/>
        <end position="251"/>
    </location>
</feature>
<dbReference type="Pfam" id="PF20510">
    <property type="entry name" value="HgmA_N"/>
    <property type="match status" value="1"/>
</dbReference>
<accession>A0A239NFL2</accession>
<dbReference type="GO" id="GO:0004411">
    <property type="term" value="F:homogentisate 1,2-dioxygenase activity"/>
    <property type="evidence" value="ECO:0007669"/>
    <property type="project" value="InterPro"/>
</dbReference>
<dbReference type="InterPro" id="IPR011051">
    <property type="entry name" value="RmlC_Cupin_sf"/>
</dbReference>
<evidence type="ECO:0000313" key="11">
    <source>
        <dbReference type="Proteomes" id="UP000198318"/>
    </source>
</evidence>
<dbReference type="RefSeq" id="WP_089329734.1">
    <property type="nucleotide sequence ID" value="NZ_FZOR01000040.1"/>
</dbReference>
<proteinExistence type="inferred from homology"/>
<reference evidence="10 11" key="1">
    <citation type="submission" date="2017-06" db="EMBL/GenBank/DDBJ databases">
        <authorList>
            <person name="Kim H.J."/>
            <person name="Triplett B.A."/>
        </authorList>
    </citation>
    <scope>NUCLEOTIDE SEQUENCE [LARGE SCALE GENOMIC DNA]</scope>
    <source>
        <strain evidence="10 11">DSM 44715</strain>
    </source>
</reference>
<comment type="cofactor">
    <cofactor evidence="1 8">
        <name>Fe cation</name>
        <dbReference type="ChEBI" id="CHEBI:24875"/>
    </cofactor>
</comment>
<evidence type="ECO:0000256" key="6">
    <source>
        <dbReference type="ARBA" id="ARBA00023004"/>
    </source>
</evidence>